<comment type="subunit">
    <text evidence="10">Homodimer.</text>
</comment>
<dbReference type="GO" id="GO:0009117">
    <property type="term" value="P:nucleotide metabolic process"/>
    <property type="evidence" value="ECO:0007669"/>
    <property type="project" value="UniProtKB-KW"/>
</dbReference>
<proteinExistence type="inferred from homology"/>
<organism evidence="12 13">
    <name type="scientific">Halorubellus litoreus</name>
    <dbReference type="NCBI Taxonomy" id="755308"/>
    <lineage>
        <taxon>Archaea</taxon>
        <taxon>Methanobacteriati</taxon>
        <taxon>Methanobacteriota</taxon>
        <taxon>Stenosarchaea group</taxon>
        <taxon>Halobacteria</taxon>
        <taxon>Halobacteriales</taxon>
        <taxon>Halorubellaceae</taxon>
        <taxon>Halorubellus</taxon>
    </lineage>
</organism>
<dbReference type="AlphaFoldDB" id="A0ABD5V7Z3"/>
<dbReference type="EMBL" id="JBHSXN010000001">
    <property type="protein sequence ID" value="MFC6951514.1"/>
    <property type="molecule type" value="Genomic_DNA"/>
</dbReference>
<keyword evidence="5 10" id="KW-0460">Magnesium</keyword>
<keyword evidence="7 10" id="KW-0464">Manganese</keyword>
<feature type="binding site" evidence="10">
    <location>
        <position position="34"/>
    </location>
    <ligand>
        <name>Mg(2+)</name>
        <dbReference type="ChEBI" id="CHEBI:18420"/>
    </ligand>
</feature>
<evidence type="ECO:0000256" key="4">
    <source>
        <dbReference type="ARBA" id="ARBA00022801"/>
    </source>
</evidence>
<comment type="cofactor">
    <cofactor evidence="1">
        <name>Mn(2+)</name>
        <dbReference type="ChEBI" id="CHEBI:29035"/>
    </cofactor>
</comment>
<accession>A0ABD5V7Z3</accession>
<dbReference type="InterPro" id="IPR050299">
    <property type="entry name" value="YjjX_NTPase"/>
</dbReference>
<dbReference type="Proteomes" id="UP001596395">
    <property type="component" value="Unassembled WGS sequence"/>
</dbReference>
<evidence type="ECO:0000256" key="8">
    <source>
        <dbReference type="ARBA" id="ARBA00048174"/>
    </source>
</evidence>
<comment type="catalytic activity">
    <reaction evidence="9 10">
        <text>XTP + H2O = XDP + phosphate + H(+)</text>
        <dbReference type="Rhea" id="RHEA:28406"/>
        <dbReference type="ChEBI" id="CHEBI:15377"/>
        <dbReference type="ChEBI" id="CHEBI:15378"/>
        <dbReference type="ChEBI" id="CHEBI:43474"/>
        <dbReference type="ChEBI" id="CHEBI:59884"/>
        <dbReference type="ChEBI" id="CHEBI:61314"/>
        <dbReference type="EC" id="3.6.1.73"/>
    </reaction>
</comment>
<dbReference type="RefSeq" id="WP_336348546.1">
    <property type="nucleotide sequence ID" value="NZ_JAZAQL010000001.1"/>
</dbReference>
<dbReference type="InterPro" id="IPR029001">
    <property type="entry name" value="ITPase-like_fam"/>
</dbReference>
<evidence type="ECO:0000313" key="12">
    <source>
        <dbReference type="EMBL" id="MFC6951514.1"/>
    </source>
</evidence>
<comment type="catalytic activity">
    <reaction evidence="8 10">
        <text>ITP + H2O = IDP + phosphate + H(+)</text>
        <dbReference type="Rhea" id="RHEA:28330"/>
        <dbReference type="ChEBI" id="CHEBI:15377"/>
        <dbReference type="ChEBI" id="CHEBI:15378"/>
        <dbReference type="ChEBI" id="CHEBI:43474"/>
        <dbReference type="ChEBI" id="CHEBI:58280"/>
        <dbReference type="ChEBI" id="CHEBI:61402"/>
        <dbReference type="EC" id="3.6.1.73"/>
    </reaction>
</comment>
<evidence type="ECO:0000256" key="7">
    <source>
        <dbReference type="ARBA" id="ARBA00023211"/>
    </source>
</evidence>
<dbReference type="InterPro" id="IPR002786">
    <property type="entry name" value="Non_canon_purine_NTPase"/>
</dbReference>
<evidence type="ECO:0000256" key="2">
    <source>
        <dbReference type="ARBA" id="ARBA00022723"/>
    </source>
</evidence>
<dbReference type="GO" id="GO:0103023">
    <property type="term" value="F:ITPase activity"/>
    <property type="evidence" value="ECO:0007669"/>
    <property type="project" value="UniProtKB-EC"/>
</dbReference>
<keyword evidence="4 10" id="KW-0378">Hydrolase</keyword>
<comment type="caution">
    <text evidence="10">Lacks conserved residue(s) required for the propagation of feature annotation.</text>
</comment>
<dbReference type="PANTHER" id="PTHR34699:SF2">
    <property type="entry name" value="NON-CANONICAL PURINE NTP PHOSPHATASE_PRRC1 DOMAIN-CONTAINING PROTEIN"/>
    <property type="match status" value="1"/>
</dbReference>
<comment type="caution">
    <text evidence="12">The sequence shown here is derived from an EMBL/GenBank/DDBJ whole genome shotgun (WGS) entry which is preliminary data.</text>
</comment>
<dbReference type="Gene3D" id="3.90.950.10">
    <property type="match status" value="1"/>
</dbReference>
<sequence>MFVGVGSTNPVKRSATESAIGGMPGLNVEAVDVDSGVPEQPRGHAQTLEGAVTRARRAYEGGGFDLGVGIEGGVADFEGTDGLYLVMWAAVTDGDRVETASGPALRLPDDVAARVDAGEELGPVMDDVYGRESVATQEGAAGVLTGNAVTRTTALETAVAGALGPFVTDAY</sequence>
<dbReference type="InterPro" id="IPR026533">
    <property type="entry name" value="NTPase/PRRC1"/>
</dbReference>
<protein>
    <recommendedName>
        <fullName evidence="10">Probable inosine/xanthosine triphosphatase</fullName>
        <shortName evidence="10">ITPase/XTPase</shortName>
        <ecNumber evidence="10">3.6.1.73</ecNumber>
    </recommendedName>
    <alternativeName>
        <fullName evidence="10">Non-canonical purine NTP phosphatase</fullName>
    </alternativeName>
    <alternativeName>
        <fullName evidence="10">Non-standard purine NTP phosphatase</fullName>
    </alternativeName>
    <alternativeName>
        <fullName evidence="10">Nucleoside-triphosphate phosphatase</fullName>
        <shortName evidence="10">NTPase</shortName>
    </alternativeName>
</protein>
<comment type="function">
    <text evidence="10">Phosphatase that hydrolyzes non-canonical purine nucleotides such as XTP and ITP to their respective diphosphate derivatives. Probably excludes non-canonical purines from DNA/RNA precursor pool, thus preventing their incorporation into DNA/RNA and avoiding chromosomal lesions.</text>
</comment>
<keyword evidence="2 10" id="KW-0479">Metal-binding</keyword>
<dbReference type="PANTHER" id="PTHR34699">
    <property type="match status" value="1"/>
</dbReference>
<reference evidence="12 13" key="1">
    <citation type="journal article" date="2019" name="Int. J. Syst. Evol. Microbiol.">
        <title>The Global Catalogue of Microorganisms (GCM) 10K type strain sequencing project: providing services to taxonomists for standard genome sequencing and annotation.</title>
        <authorList>
            <consortium name="The Broad Institute Genomics Platform"/>
            <consortium name="The Broad Institute Genome Sequencing Center for Infectious Disease"/>
            <person name="Wu L."/>
            <person name="Ma J."/>
        </authorList>
    </citation>
    <scope>NUCLEOTIDE SEQUENCE [LARGE SCALE GENOMIC DNA]</scope>
    <source>
        <strain evidence="12 13">GX26</strain>
    </source>
</reference>
<feature type="binding site" evidence="10">
    <location>
        <begin position="7"/>
        <end position="12"/>
    </location>
    <ligand>
        <name>substrate</name>
    </ligand>
</feature>
<name>A0ABD5V7Z3_9EURY</name>
<comment type="cofactor">
    <cofactor evidence="10">
        <name>Mg(2+)</name>
        <dbReference type="ChEBI" id="CHEBI:18420"/>
    </cofactor>
    <cofactor evidence="10">
        <name>Mn(2+)</name>
        <dbReference type="ChEBI" id="CHEBI:29035"/>
    </cofactor>
    <text evidence="10">Binds 1 divalent metal cation per subunit; can use either Mg(2+) or Mn(2+).</text>
</comment>
<evidence type="ECO:0000256" key="3">
    <source>
        <dbReference type="ARBA" id="ARBA00022741"/>
    </source>
</evidence>
<dbReference type="GO" id="GO:0000166">
    <property type="term" value="F:nucleotide binding"/>
    <property type="evidence" value="ECO:0007669"/>
    <property type="project" value="UniProtKB-KW"/>
</dbReference>
<keyword evidence="3 10" id="KW-0547">Nucleotide-binding</keyword>
<dbReference type="NCBIfam" id="TIGR00258">
    <property type="entry name" value="inosine/xanthosine triphosphatase"/>
    <property type="match status" value="1"/>
</dbReference>
<feature type="domain" description="Non-canonical purine NTP phosphatase/PRRC1" evidence="11">
    <location>
        <begin position="6"/>
        <end position="167"/>
    </location>
</feature>
<evidence type="ECO:0000256" key="1">
    <source>
        <dbReference type="ARBA" id="ARBA00001936"/>
    </source>
</evidence>
<dbReference type="EC" id="3.6.1.73" evidence="10"/>
<gene>
    <name evidence="12" type="primary">yjjX</name>
    <name evidence="12" type="ORF">ACFQGB_01440</name>
</gene>
<evidence type="ECO:0000256" key="5">
    <source>
        <dbReference type="ARBA" id="ARBA00022842"/>
    </source>
</evidence>
<evidence type="ECO:0000313" key="13">
    <source>
        <dbReference type="Proteomes" id="UP001596395"/>
    </source>
</evidence>
<evidence type="ECO:0000256" key="9">
    <source>
        <dbReference type="ARBA" id="ARBA00048781"/>
    </source>
</evidence>
<evidence type="ECO:0000256" key="6">
    <source>
        <dbReference type="ARBA" id="ARBA00023080"/>
    </source>
</evidence>
<dbReference type="SUPFAM" id="SSF52972">
    <property type="entry name" value="ITPase-like"/>
    <property type="match status" value="1"/>
</dbReference>
<keyword evidence="13" id="KW-1185">Reference proteome</keyword>
<dbReference type="HAMAP" id="MF_00648">
    <property type="entry name" value="Non_canon_purine_NTPase_YjjX"/>
    <property type="match status" value="1"/>
</dbReference>
<evidence type="ECO:0000256" key="10">
    <source>
        <dbReference type="HAMAP-Rule" id="MF_00648"/>
    </source>
</evidence>
<comment type="similarity">
    <text evidence="10">Belongs to the YjjX NTPase family.</text>
</comment>
<evidence type="ECO:0000259" key="11">
    <source>
        <dbReference type="Pfam" id="PF01931"/>
    </source>
</evidence>
<keyword evidence="6 10" id="KW-0546">Nucleotide metabolism</keyword>
<dbReference type="GO" id="GO:0046872">
    <property type="term" value="F:metal ion binding"/>
    <property type="evidence" value="ECO:0007669"/>
    <property type="project" value="UniProtKB-KW"/>
</dbReference>
<dbReference type="Pfam" id="PF01931">
    <property type="entry name" value="NTPase_I-T"/>
    <property type="match status" value="1"/>
</dbReference>